<dbReference type="EnsemblMetazoa" id="XM_011408152.2">
    <property type="protein sequence ID" value="XP_011406454.1"/>
    <property type="gene ID" value="LOC100639500"/>
</dbReference>
<evidence type="ECO:0000256" key="4">
    <source>
        <dbReference type="ARBA" id="ARBA00022827"/>
    </source>
</evidence>
<keyword evidence="3 9" id="KW-0285">Flavoprotein</keyword>
<dbReference type="Proteomes" id="UP000007879">
    <property type="component" value="Unassembled WGS sequence"/>
</dbReference>
<gene>
    <name evidence="12" type="primary">100639500</name>
</gene>
<dbReference type="EnsemblMetazoa" id="Aqu2.1.20667_001">
    <property type="protein sequence ID" value="Aqu2.1.20667_001"/>
    <property type="gene ID" value="Aqu2.1.20667"/>
</dbReference>
<dbReference type="GO" id="GO:0050660">
    <property type="term" value="F:flavin adenine dinucleotide binding"/>
    <property type="evidence" value="ECO:0007669"/>
    <property type="project" value="TreeGrafter"/>
</dbReference>
<evidence type="ECO:0000313" key="13">
    <source>
        <dbReference type="Proteomes" id="UP000007879"/>
    </source>
</evidence>
<keyword evidence="13" id="KW-1185">Reference proteome</keyword>
<evidence type="ECO:0000256" key="5">
    <source>
        <dbReference type="ARBA" id="ARBA00023002"/>
    </source>
</evidence>
<dbReference type="KEGG" id="aqu:100639500"/>
<dbReference type="OrthoDB" id="17199at2759"/>
<dbReference type="AlphaFoldDB" id="A0A1X7TZ25"/>
<keyword evidence="7" id="KW-1015">Disulfide bond</keyword>
<evidence type="ECO:0000256" key="7">
    <source>
        <dbReference type="ARBA" id="ARBA00023157"/>
    </source>
</evidence>
<evidence type="ECO:0000256" key="10">
    <source>
        <dbReference type="SAM" id="MobiDB-lite"/>
    </source>
</evidence>
<dbReference type="PROSITE" id="PS51324">
    <property type="entry name" value="ERV_ALR"/>
    <property type="match status" value="1"/>
</dbReference>
<evidence type="ECO:0000256" key="8">
    <source>
        <dbReference type="ARBA" id="ARBA00048864"/>
    </source>
</evidence>
<dbReference type="PANTHER" id="PTHR12645">
    <property type="entry name" value="ALR/ERV"/>
    <property type="match status" value="1"/>
</dbReference>
<evidence type="ECO:0000256" key="6">
    <source>
        <dbReference type="ARBA" id="ARBA00023128"/>
    </source>
</evidence>
<name>A0A1X7TZ25_AMPQE</name>
<dbReference type="FunFam" id="1.20.120.310:FF:000003">
    <property type="entry name" value="Sulfhydryl oxidase"/>
    <property type="match status" value="1"/>
</dbReference>
<evidence type="ECO:0000256" key="2">
    <source>
        <dbReference type="ARBA" id="ARBA00004569"/>
    </source>
</evidence>
<keyword evidence="5 9" id="KW-0560">Oxidoreductase</keyword>
<dbReference type="EC" id="1.8.3.2" evidence="9"/>
<keyword evidence="4 9" id="KW-0274">FAD</keyword>
<comment type="cofactor">
    <cofactor evidence="1 9">
        <name>FAD</name>
        <dbReference type="ChEBI" id="CHEBI:57692"/>
    </cofactor>
</comment>
<keyword evidence="6" id="KW-0496">Mitochondrion</keyword>
<accession>A0A1X7TZ25</accession>
<comment type="catalytic activity">
    <reaction evidence="8 9">
        <text>2 R'C(R)SH + O2 = R'C(R)S-S(R)CR' + H2O2</text>
        <dbReference type="Rhea" id="RHEA:17357"/>
        <dbReference type="ChEBI" id="CHEBI:15379"/>
        <dbReference type="ChEBI" id="CHEBI:16240"/>
        <dbReference type="ChEBI" id="CHEBI:16520"/>
        <dbReference type="ChEBI" id="CHEBI:17412"/>
        <dbReference type="EC" id="1.8.3.2"/>
    </reaction>
</comment>
<proteinExistence type="predicted"/>
<feature type="region of interest" description="Disordered" evidence="10">
    <location>
        <begin position="26"/>
        <end position="60"/>
    </location>
</feature>
<dbReference type="InterPro" id="IPR017905">
    <property type="entry name" value="ERV/ALR_sulphydryl_oxidase"/>
</dbReference>
<dbReference type="Gene3D" id="1.20.120.310">
    <property type="entry name" value="ERV/ALR sulfhydryl oxidase domain"/>
    <property type="match status" value="1"/>
</dbReference>
<dbReference type="PANTHER" id="PTHR12645:SF0">
    <property type="entry name" value="FAD-LINKED SULFHYDRYL OXIDASE ALR"/>
    <property type="match status" value="1"/>
</dbReference>
<evidence type="ECO:0000313" key="12">
    <source>
        <dbReference type="EnsemblMetazoa" id="Aqu2.1.20667_001"/>
    </source>
</evidence>
<organism evidence="12">
    <name type="scientific">Amphimedon queenslandica</name>
    <name type="common">Sponge</name>
    <dbReference type="NCBI Taxonomy" id="400682"/>
    <lineage>
        <taxon>Eukaryota</taxon>
        <taxon>Metazoa</taxon>
        <taxon>Porifera</taxon>
        <taxon>Demospongiae</taxon>
        <taxon>Heteroscleromorpha</taxon>
        <taxon>Haplosclerida</taxon>
        <taxon>Niphatidae</taxon>
        <taxon>Amphimedon</taxon>
    </lineage>
</organism>
<dbReference type="InParanoid" id="A0A1X7TZ25"/>
<evidence type="ECO:0000256" key="1">
    <source>
        <dbReference type="ARBA" id="ARBA00001974"/>
    </source>
</evidence>
<dbReference type="OMA" id="TWMCEAH"/>
<feature type="domain" description="ERV/ALR sulfhydryl oxidase" evidence="11">
    <location>
        <begin position="56"/>
        <end position="156"/>
    </location>
</feature>
<dbReference type="InterPro" id="IPR039799">
    <property type="entry name" value="ALR/ERV"/>
</dbReference>
<dbReference type="GO" id="GO:0005758">
    <property type="term" value="C:mitochondrial intermembrane space"/>
    <property type="evidence" value="ECO:0007669"/>
    <property type="project" value="UniProtKB-SubCell"/>
</dbReference>
<evidence type="ECO:0000256" key="9">
    <source>
        <dbReference type="RuleBase" id="RU371123"/>
    </source>
</evidence>
<evidence type="ECO:0000256" key="3">
    <source>
        <dbReference type="ARBA" id="ARBA00022630"/>
    </source>
</evidence>
<reference evidence="13" key="1">
    <citation type="journal article" date="2010" name="Nature">
        <title>The Amphimedon queenslandica genome and the evolution of animal complexity.</title>
        <authorList>
            <person name="Srivastava M."/>
            <person name="Simakov O."/>
            <person name="Chapman J."/>
            <person name="Fahey B."/>
            <person name="Gauthier M.E."/>
            <person name="Mitros T."/>
            <person name="Richards G.S."/>
            <person name="Conaco C."/>
            <person name="Dacre M."/>
            <person name="Hellsten U."/>
            <person name="Larroux C."/>
            <person name="Putnam N.H."/>
            <person name="Stanke M."/>
            <person name="Adamska M."/>
            <person name="Darling A."/>
            <person name="Degnan S.M."/>
            <person name="Oakley T.H."/>
            <person name="Plachetzki D.C."/>
            <person name="Zhai Y."/>
            <person name="Adamski M."/>
            <person name="Calcino A."/>
            <person name="Cummins S.F."/>
            <person name="Goodstein D.M."/>
            <person name="Harris C."/>
            <person name="Jackson D.J."/>
            <person name="Leys S.P."/>
            <person name="Shu S."/>
            <person name="Woodcroft B.J."/>
            <person name="Vervoort M."/>
            <person name="Kosik K.S."/>
            <person name="Manning G."/>
            <person name="Degnan B.M."/>
            <person name="Rokhsar D.S."/>
        </authorList>
    </citation>
    <scope>NUCLEOTIDE SEQUENCE [LARGE SCALE GENOMIC DNA]</scope>
</reference>
<evidence type="ECO:0000259" key="11">
    <source>
        <dbReference type="PROSITE" id="PS51324"/>
    </source>
</evidence>
<protein>
    <recommendedName>
        <fullName evidence="9">Sulfhydryl oxidase</fullName>
        <ecNumber evidence="9">1.8.3.2</ecNumber>
    </recommendedName>
</protein>
<comment type="subcellular location">
    <subcellularLocation>
        <location evidence="2">Mitochondrion intermembrane space</location>
    </subcellularLocation>
</comment>
<dbReference type="GO" id="GO:0016971">
    <property type="term" value="F:flavin-dependent sulfhydryl oxidase activity"/>
    <property type="evidence" value="ECO:0007669"/>
    <property type="project" value="InterPro"/>
</dbReference>
<dbReference type="eggNOG" id="KOG3355">
    <property type="taxonomic scope" value="Eukaryota"/>
</dbReference>
<feature type="compositionally biased region" description="Polar residues" evidence="10">
    <location>
        <begin position="26"/>
        <end position="44"/>
    </location>
</feature>
<dbReference type="InterPro" id="IPR036774">
    <property type="entry name" value="ERV/ALR_sulphydryl_oxid_sf"/>
</dbReference>
<reference evidence="12" key="2">
    <citation type="submission" date="2017-05" db="UniProtKB">
        <authorList>
            <consortium name="EnsemblMetazoa"/>
        </authorList>
    </citation>
    <scope>IDENTIFICATION</scope>
</reference>
<dbReference type="Pfam" id="PF04777">
    <property type="entry name" value="Evr1_Alr"/>
    <property type="match status" value="1"/>
</dbReference>
<sequence length="166" mass="19177">MADDTWQSKSSGKKPCRACVDFKTWSKQQKQNNTGQSSKSSSPKVTEEAPKPPADCPVDKDQLGRATWTFLHTMAAYYPEAPSTSQQQEMAIMMRTFSKYYPCDYCSHHMREWMNSNPPLTKDRSSFSQWMCSMHNEVNVRLDKPIFDCSKVDERWLHGWKDGSCD</sequence>
<dbReference type="STRING" id="400682.A0A1X7TZ25"/>
<dbReference type="SUPFAM" id="SSF69000">
    <property type="entry name" value="FAD-dependent thiol oxidase"/>
    <property type="match status" value="1"/>
</dbReference>